<feature type="transmembrane region" description="Helical" evidence="6">
    <location>
        <begin position="28"/>
        <end position="49"/>
    </location>
</feature>
<evidence type="ECO:0000256" key="1">
    <source>
        <dbReference type="ARBA" id="ARBA00004141"/>
    </source>
</evidence>
<dbReference type="PANTHER" id="PTHR43791">
    <property type="entry name" value="PERMEASE-RELATED"/>
    <property type="match status" value="1"/>
</dbReference>
<dbReference type="Gene3D" id="1.20.1250.20">
    <property type="entry name" value="MFS general substrate transporter like domains"/>
    <property type="match status" value="2"/>
</dbReference>
<evidence type="ECO:0000256" key="5">
    <source>
        <dbReference type="ARBA" id="ARBA00023136"/>
    </source>
</evidence>
<evidence type="ECO:0000256" key="4">
    <source>
        <dbReference type="ARBA" id="ARBA00022989"/>
    </source>
</evidence>
<feature type="transmembrane region" description="Helical" evidence="6">
    <location>
        <begin position="386"/>
        <end position="407"/>
    </location>
</feature>
<comment type="subcellular location">
    <subcellularLocation>
        <location evidence="1">Membrane</location>
        <topology evidence="1">Multi-pass membrane protein</topology>
    </subcellularLocation>
</comment>
<protein>
    <recommendedName>
        <fullName evidence="7">Major facilitator superfamily (MFS) profile domain-containing protein</fullName>
    </recommendedName>
</protein>
<dbReference type="GO" id="GO:0022857">
    <property type="term" value="F:transmembrane transporter activity"/>
    <property type="evidence" value="ECO:0007669"/>
    <property type="project" value="InterPro"/>
</dbReference>
<dbReference type="InterPro" id="IPR020846">
    <property type="entry name" value="MFS_dom"/>
</dbReference>
<keyword evidence="2" id="KW-0813">Transport</keyword>
<feature type="transmembrane region" description="Helical" evidence="6">
    <location>
        <begin position="96"/>
        <end position="116"/>
    </location>
</feature>
<dbReference type="GO" id="GO:0016020">
    <property type="term" value="C:membrane"/>
    <property type="evidence" value="ECO:0007669"/>
    <property type="project" value="UniProtKB-SubCell"/>
</dbReference>
<dbReference type="InterPro" id="IPR011701">
    <property type="entry name" value="MFS"/>
</dbReference>
<evidence type="ECO:0000313" key="8">
    <source>
        <dbReference type="EMBL" id="TXT11279.1"/>
    </source>
</evidence>
<gene>
    <name evidence="8" type="ORF">VHUM_02030</name>
</gene>
<feature type="transmembrane region" description="Helical" evidence="6">
    <location>
        <begin position="162"/>
        <end position="182"/>
    </location>
</feature>
<dbReference type="EMBL" id="QKWK01000004">
    <property type="protein sequence ID" value="TXT11279.1"/>
    <property type="molecule type" value="Genomic_DNA"/>
</dbReference>
<evidence type="ECO:0000313" key="9">
    <source>
        <dbReference type="Proteomes" id="UP000473826"/>
    </source>
</evidence>
<evidence type="ECO:0000259" key="7">
    <source>
        <dbReference type="PROSITE" id="PS50850"/>
    </source>
</evidence>
<feature type="transmembrane region" description="Helical" evidence="6">
    <location>
        <begin position="70"/>
        <end position="90"/>
    </location>
</feature>
<keyword evidence="5 6" id="KW-0472">Membrane</keyword>
<dbReference type="OrthoDB" id="2985014at2759"/>
<dbReference type="Proteomes" id="UP000473826">
    <property type="component" value="Unassembled WGS sequence"/>
</dbReference>
<dbReference type="Pfam" id="PF07690">
    <property type="entry name" value="MFS_1"/>
    <property type="match status" value="1"/>
</dbReference>
<evidence type="ECO:0000256" key="2">
    <source>
        <dbReference type="ARBA" id="ARBA00022448"/>
    </source>
</evidence>
<name>A0A7D8Z4M5_VANHU</name>
<keyword evidence="4 6" id="KW-1133">Transmembrane helix</keyword>
<dbReference type="AlphaFoldDB" id="A0A7D8Z4M5"/>
<feature type="domain" description="Major facilitator superfamily (MFS) profile" evidence="7">
    <location>
        <begin position="1"/>
        <end position="427"/>
    </location>
</feature>
<dbReference type="FunFam" id="1.20.1250.20:FF:000057">
    <property type="entry name" value="MFS general substrate transporter"/>
    <property type="match status" value="1"/>
</dbReference>
<dbReference type="InterPro" id="IPR036259">
    <property type="entry name" value="MFS_trans_sf"/>
</dbReference>
<accession>A0A7D8Z4M5</accession>
<feature type="transmembrane region" description="Helical" evidence="6">
    <location>
        <begin position="322"/>
        <end position="341"/>
    </location>
</feature>
<feature type="transmembrane region" description="Helical" evidence="6">
    <location>
        <begin position="262"/>
        <end position="284"/>
    </location>
</feature>
<keyword evidence="9" id="KW-1185">Reference proteome</keyword>
<reference evidence="8 9" key="1">
    <citation type="journal article" date="2019" name="PLoS Genet.">
        <title>Convergent evolution of linked mating-type loci in basidiomycete fungi.</title>
        <authorList>
            <person name="Sun S."/>
            <person name="Coelho M.A."/>
            <person name="Heitman J."/>
            <person name="Nowrousian M."/>
        </authorList>
    </citation>
    <scope>NUCLEOTIDE SEQUENCE [LARGE SCALE GENOMIC DNA]</scope>
    <source>
        <strain evidence="8 9">CBS 4282</strain>
    </source>
</reference>
<dbReference type="FunFam" id="1.20.1250.20:FF:000013">
    <property type="entry name" value="MFS general substrate transporter"/>
    <property type="match status" value="1"/>
</dbReference>
<evidence type="ECO:0000256" key="3">
    <source>
        <dbReference type="ARBA" id="ARBA00022692"/>
    </source>
</evidence>
<dbReference type="PROSITE" id="PS50850">
    <property type="entry name" value="MFS"/>
    <property type="match status" value="1"/>
</dbReference>
<sequence length="427" mass="46928">MVWACYFLNYLDRNAIAQARLNGIEKNLGLVGTQYNTCISILFVGYVSFQIPSNMLISTQRVRPSLWMTSWMLAWAVVSACTALTKNYIGLLVCRLLLGLAEAPFYPGALYLLSLFYTRREIATRISILYTALILATSFSGLIAAATFATLDGAHGIEGWRWLFIIEGVVTFGVAMFGFIILPDHPTRTRWLSPREREVAQARIDRDTVAISEKTGALAGFGQAIKDPKLGLLVLTQTLHLASNSFNSFFPTVVKGLGFSNTITLVLTCPPYLVSGFVSVLVGMSSGRRNERTWHITIPMVFAIIGFVISCVTLNVGARYLAAFLFCSGAYACNSVILGWVTATCGQTQEKKAAALSMVNTSANATYIYTPYLYPASDGPKYVTANAANAGFAFGTIACSWGLRFWLKAENRKIREENPDSTLYYAY</sequence>
<comment type="caution">
    <text evidence="8">The sequence shown here is derived from an EMBL/GenBank/DDBJ whole genome shotgun (WGS) entry which is preliminary data.</text>
</comment>
<feature type="transmembrane region" description="Helical" evidence="6">
    <location>
        <begin position="296"/>
        <end position="316"/>
    </location>
</feature>
<feature type="transmembrane region" description="Helical" evidence="6">
    <location>
        <begin position="128"/>
        <end position="150"/>
    </location>
</feature>
<dbReference type="SUPFAM" id="SSF103473">
    <property type="entry name" value="MFS general substrate transporter"/>
    <property type="match status" value="1"/>
</dbReference>
<proteinExistence type="predicted"/>
<evidence type="ECO:0000256" key="6">
    <source>
        <dbReference type="SAM" id="Phobius"/>
    </source>
</evidence>
<organism evidence="8 9">
    <name type="scientific">Vanrija humicola</name>
    <name type="common">Yeast</name>
    <name type="synonym">Cryptococcus humicola</name>
    <dbReference type="NCBI Taxonomy" id="5417"/>
    <lineage>
        <taxon>Eukaryota</taxon>
        <taxon>Fungi</taxon>
        <taxon>Dikarya</taxon>
        <taxon>Basidiomycota</taxon>
        <taxon>Agaricomycotina</taxon>
        <taxon>Tremellomycetes</taxon>
        <taxon>Trichosporonales</taxon>
        <taxon>Trichosporonaceae</taxon>
        <taxon>Vanrija</taxon>
    </lineage>
</organism>
<keyword evidence="3 6" id="KW-0812">Transmembrane</keyword>
<dbReference type="PANTHER" id="PTHR43791:SF62">
    <property type="entry name" value="MAJOR FACILITATOR SUPERFAMILY (MFS) PROFILE DOMAIN-CONTAINING PROTEIN"/>
    <property type="match status" value="1"/>
</dbReference>